<proteinExistence type="predicted"/>
<dbReference type="InterPro" id="IPR051678">
    <property type="entry name" value="AGP_Transferase"/>
</dbReference>
<name>M5G0P7_DACPD</name>
<keyword evidence="3" id="KW-1185">Reference proteome</keyword>
<dbReference type="OrthoDB" id="2831558at2759"/>
<feature type="compositionally biased region" description="Low complexity" evidence="1">
    <location>
        <begin position="399"/>
        <end position="414"/>
    </location>
</feature>
<dbReference type="PANTHER" id="PTHR21310">
    <property type="entry name" value="AMINOGLYCOSIDE PHOSPHOTRANSFERASE-RELATED-RELATED"/>
    <property type="match status" value="1"/>
</dbReference>
<reference evidence="2 3" key="1">
    <citation type="journal article" date="2012" name="Science">
        <title>The Paleozoic origin of enzymatic lignin decomposition reconstructed from 31 fungal genomes.</title>
        <authorList>
            <person name="Floudas D."/>
            <person name="Binder M."/>
            <person name="Riley R."/>
            <person name="Barry K."/>
            <person name="Blanchette R.A."/>
            <person name="Henrissat B."/>
            <person name="Martinez A.T."/>
            <person name="Otillar R."/>
            <person name="Spatafora J.W."/>
            <person name="Yadav J.S."/>
            <person name="Aerts A."/>
            <person name="Benoit I."/>
            <person name="Boyd A."/>
            <person name="Carlson A."/>
            <person name="Copeland A."/>
            <person name="Coutinho P.M."/>
            <person name="de Vries R.P."/>
            <person name="Ferreira P."/>
            <person name="Findley K."/>
            <person name="Foster B."/>
            <person name="Gaskell J."/>
            <person name="Glotzer D."/>
            <person name="Gorecki P."/>
            <person name="Heitman J."/>
            <person name="Hesse C."/>
            <person name="Hori C."/>
            <person name="Igarashi K."/>
            <person name="Jurgens J.A."/>
            <person name="Kallen N."/>
            <person name="Kersten P."/>
            <person name="Kohler A."/>
            <person name="Kuees U."/>
            <person name="Kumar T.K.A."/>
            <person name="Kuo A."/>
            <person name="LaButti K."/>
            <person name="Larrondo L.F."/>
            <person name="Lindquist E."/>
            <person name="Ling A."/>
            <person name="Lombard V."/>
            <person name="Lucas S."/>
            <person name="Lundell T."/>
            <person name="Martin R."/>
            <person name="McLaughlin D.J."/>
            <person name="Morgenstern I."/>
            <person name="Morin E."/>
            <person name="Murat C."/>
            <person name="Nagy L.G."/>
            <person name="Nolan M."/>
            <person name="Ohm R.A."/>
            <person name="Patyshakuliyeva A."/>
            <person name="Rokas A."/>
            <person name="Ruiz-Duenas F.J."/>
            <person name="Sabat G."/>
            <person name="Salamov A."/>
            <person name="Samejima M."/>
            <person name="Schmutz J."/>
            <person name="Slot J.C."/>
            <person name="St John F."/>
            <person name="Stenlid J."/>
            <person name="Sun H."/>
            <person name="Sun S."/>
            <person name="Syed K."/>
            <person name="Tsang A."/>
            <person name="Wiebenga A."/>
            <person name="Young D."/>
            <person name="Pisabarro A."/>
            <person name="Eastwood D.C."/>
            <person name="Martin F."/>
            <person name="Cullen D."/>
            <person name="Grigoriev I.V."/>
            <person name="Hibbett D.S."/>
        </authorList>
    </citation>
    <scope>NUCLEOTIDE SEQUENCE [LARGE SCALE GENOMIC DNA]</scope>
    <source>
        <strain evidence="2 3">DJM-731 SS1</strain>
    </source>
</reference>
<dbReference type="Proteomes" id="UP000030653">
    <property type="component" value="Unassembled WGS sequence"/>
</dbReference>
<dbReference type="OMA" id="CATERNQ"/>
<evidence type="ECO:0000313" key="2">
    <source>
        <dbReference type="EMBL" id="EJT99406.1"/>
    </source>
</evidence>
<dbReference type="RefSeq" id="XP_040626304.1">
    <property type="nucleotide sequence ID" value="XM_040770528.1"/>
</dbReference>
<evidence type="ECO:0008006" key="4">
    <source>
        <dbReference type="Google" id="ProtNLM"/>
    </source>
</evidence>
<sequence length="414" mass="47320">MLGPVFAAELRQLDFLTRISCLGRLLFGVPCDVEPLCATERNQCFLLKLHVPRRRRIPKELVLRLAIKDAFYHKGRVLAEASAMMYIRERTASRVPISPIYGWATNEGLLGSGFLILDHIVHGRRLDECWDGLPLETKHQTIQHYARITYEMYHLTFDRIGSICMDPEGTFIIGPIQAEKFEPPPEGRDEAYETRRSHRIFQRASDWLSSMEMEENERLATWHEYGRETLPTGMSWHGATDLSNNLLMRFLPSISSICEEAEANALNGQFYVYNPSLDSSDILIETEGRNAGNIISLLSWQYAGSYPLWRLAGLPLFCTTRTDRQPRPSNEVLDFHTTFVGEIAKLAGVSSPLYRAASLRWDILRTLANVVSQPWYCLAARQAWIEEFERHQEEREAEAAGWSSEEAMSVSSDD</sequence>
<dbReference type="STRING" id="1858805.M5G0P7"/>
<feature type="region of interest" description="Disordered" evidence="1">
    <location>
        <begin position="395"/>
        <end position="414"/>
    </location>
</feature>
<dbReference type="HOGENOM" id="CLU_663964_0_0_1"/>
<dbReference type="GeneID" id="63685590"/>
<dbReference type="AlphaFoldDB" id="M5G0P7"/>
<gene>
    <name evidence="2" type="ORF">DACRYDRAFT_118131</name>
</gene>
<protein>
    <recommendedName>
        <fullName evidence="4">Aminoglycoside phosphotransferase domain-containing protein</fullName>
    </recommendedName>
</protein>
<evidence type="ECO:0000256" key="1">
    <source>
        <dbReference type="SAM" id="MobiDB-lite"/>
    </source>
</evidence>
<dbReference type="EMBL" id="JH795870">
    <property type="protein sequence ID" value="EJT99406.1"/>
    <property type="molecule type" value="Genomic_DNA"/>
</dbReference>
<accession>M5G0P7</accession>
<organism evidence="2 3">
    <name type="scientific">Dacryopinax primogenitus (strain DJM 731)</name>
    <name type="common">Brown rot fungus</name>
    <dbReference type="NCBI Taxonomy" id="1858805"/>
    <lineage>
        <taxon>Eukaryota</taxon>
        <taxon>Fungi</taxon>
        <taxon>Dikarya</taxon>
        <taxon>Basidiomycota</taxon>
        <taxon>Agaricomycotina</taxon>
        <taxon>Dacrymycetes</taxon>
        <taxon>Dacrymycetales</taxon>
        <taxon>Dacrymycetaceae</taxon>
        <taxon>Dacryopinax</taxon>
    </lineage>
</organism>
<dbReference type="PANTHER" id="PTHR21310:SF39">
    <property type="entry name" value="AMINOGLYCOSIDE PHOSPHOTRANSFERASE DOMAIN-CONTAINING PROTEIN"/>
    <property type="match status" value="1"/>
</dbReference>
<evidence type="ECO:0000313" key="3">
    <source>
        <dbReference type="Proteomes" id="UP000030653"/>
    </source>
</evidence>